<dbReference type="RefSeq" id="WP_092572622.1">
    <property type="nucleotide sequence ID" value="NZ_FOEN01000013.1"/>
</dbReference>
<evidence type="ECO:0000259" key="8">
    <source>
        <dbReference type="Pfam" id="PF01618"/>
    </source>
</evidence>
<feature type="transmembrane region" description="Helical" evidence="7">
    <location>
        <begin position="12"/>
        <end position="30"/>
    </location>
</feature>
<keyword evidence="2" id="KW-1003">Cell membrane</keyword>
<protein>
    <submittedName>
        <fullName evidence="9">MotA/TolQ/ExbB proton channel family protein</fullName>
    </submittedName>
</protein>
<evidence type="ECO:0000256" key="1">
    <source>
        <dbReference type="ARBA" id="ARBA00004651"/>
    </source>
</evidence>
<keyword evidence="6" id="KW-0653">Protein transport</keyword>
<evidence type="ECO:0000256" key="4">
    <source>
        <dbReference type="ARBA" id="ARBA00022989"/>
    </source>
</evidence>
<evidence type="ECO:0000313" key="9">
    <source>
        <dbReference type="EMBL" id="SEQ48694.1"/>
    </source>
</evidence>
<dbReference type="GO" id="GO:0005886">
    <property type="term" value="C:plasma membrane"/>
    <property type="evidence" value="ECO:0007669"/>
    <property type="project" value="UniProtKB-SubCell"/>
</dbReference>
<dbReference type="Pfam" id="PF01618">
    <property type="entry name" value="MotA_ExbB"/>
    <property type="match status" value="1"/>
</dbReference>
<evidence type="ECO:0000313" key="10">
    <source>
        <dbReference type="Proteomes" id="UP000198833"/>
    </source>
</evidence>
<organism evidence="9 10">
    <name type="scientific">Ignavigranum ruoffiae</name>
    <dbReference type="NCBI Taxonomy" id="89093"/>
    <lineage>
        <taxon>Bacteria</taxon>
        <taxon>Bacillati</taxon>
        <taxon>Bacillota</taxon>
        <taxon>Bacilli</taxon>
        <taxon>Lactobacillales</taxon>
        <taxon>Aerococcaceae</taxon>
        <taxon>Ignavigranum</taxon>
    </lineage>
</organism>
<feature type="domain" description="MotA/TolQ/ExbB proton channel" evidence="8">
    <location>
        <begin position="65"/>
        <end position="153"/>
    </location>
</feature>
<sequence>MNLWQAIFNNFLKFDFLIFILAILTVFLYVRCLKLSQSLQKILLPKGNLAQGKKGVKNLFDHFDYYLKQEGEQRIIDQRQRMNHLYILFLNVTAIFPLMGLLGTVISLIPMVGTNDTALFMLALTSTFWGIVFAIIFKLANGQLQALVEGNNEAIQTYLLRNDQLLNAGRREQVASE</sequence>
<keyword evidence="3 7" id="KW-0812">Transmembrane</keyword>
<comment type="subcellular location">
    <subcellularLocation>
        <location evidence="1">Cell membrane</location>
        <topology evidence="1">Multi-pass membrane protein</topology>
    </subcellularLocation>
    <subcellularLocation>
        <location evidence="6">Membrane</location>
        <topology evidence="6">Multi-pass membrane protein</topology>
    </subcellularLocation>
</comment>
<dbReference type="EMBL" id="FOEN01000013">
    <property type="protein sequence ID" value="SEQ48694.1"/>
    <property type="molecule type" value="Genomic_DNA"/>
</dbReference>
<keyword evidence="5 7" id="KW-0472">Membrane</keyword>
<evidence type="ECO:0000256" key="5">
    <source>
        <dbReference type="ARBA" id="ARBA00023136"/>
    </source>
</evidence>
<accession>A0A1H9GF53</accession>
<proteinExistence type="inferred from homology"/>
<evidence type="ECO:0000256" key="3">
    <source>
        <dbReference type="ARBA" id="ARBA00022692"/>
    </source>
</evidence>
<evidence type="ECO:0000256" key="7">
    <source>
        <dbReference type="SAM" id="Phobius"/>
    </source>
</evidence>
<evidence type="ECO:0000256" key="2">
    <source>
        <dbReference type="ARBA" id="ARBA00022475"/>
    </source>
</evidence>
<keyword evidence="6" id="KW-0813">Transport</keyword>
<dbReference type="InterPro" id="IPR002898">
    <property type="entry name" value="MotA_ExbB_proton_chnl"/>
</dbReference>
<feature type="transmembrane region" description="Helical" evidence="7">
    <location>
        <begin position="118"/>
        <end position="137"/>
    </location>
</feature>
<evidence type="ECO:0000256" key="6">
    <source>
        <dbReference type="RuleBase" id="RU004057"/>
    </source>
</evidence>
<name>A0A1H9GF53_9LACT</name>
<dbReference type="GO" id="GO:0015031">
    <property type="term" value="P:protein transport"/>
    <property type="evidence" value="ECO:0007669"/>
    <property type="project" value="UniProtKB-KW"/>
</dbReference>
<reference evidence="9 10" key="1">
    <citation type="submission" date="2016-10" db="EMBL/GenBank/DDBJ databases">
        <authorList>
            <person name="de Groot N.N."/>
        </authorList>
    </citation>
    <scope>NUCLEOTIDE SEQUENCE [LARGE SCALE GENOMIC DNA]</scope>
    <source>
        <strain evidence="9 10">DSM 15695</strain>
    </source>
</reference>
<keyword evidence="10" id="KW-1185">Reference proteome</keyword>
<feature type="transmembrane region" description="Helical" evidence="7">
    <location>
        <begin position="85"/>
        <end position="112"/>
    </location>
</feature>
<keyword evidence="4 7" id="KW-1133">Transmembrane helix</keyword>
<dbReference type="AlphaFoldDB" id="A0A1H9GF53"/>
<dbReference type="Proteomes" id="UP000198833">
    <property type="component" value="Unassembled WGS sequence"/>
</dbReference>
<dbReference type="OrthoDB" id="1817994at2"/>
<comment type="similarity">
    <text evidence="6">Belongs to the exbB/tolQ family.</text>
</comment>
<gene>
    <name evidence="9" type="ORF">SAMN04488558_11324</name>
</gene>
<dbReference type="STRING" id="89093.SAMN04488558_11324"/>